<feature type="region of interest" description="Disordered" evidence="12">
    <location>
        <begin position="271"/>
        <end position="327"/>
    </location>
</feature>
<dbReference type="InterPro" id="IPR003439">
    <property type="entry name" value="ABC_transporter-like_ATP-bd"/>
</dbReference>
<evidence type="ECO:0000256" key="1">
    <source>
        <dbReference type="ARBA" id="ARBA00004202"/>
    </source>
</evidence>
<evidence type="ECO:0000256" key="6">
    <source>
        <dbReference type="ARBA" id="ARBA00038307"/>
    </source>
</evidence>
<comment type="subcellular location">
    <subcellularLocation>
        <location evidence="1">Cell membrane</location>
        <topology evidence="1">Peripheral membrane protein</topology>
    </subcellularLocation>
</comment>
<feature type="region of interest" description="Disordered" evidence="12">
    <location>
        <begin position="368"/>
        <end position="389"/>
    </location>
</feature>
<comment type="subunit">
    <text evidence="7">The complex is composed of two ATP-binding proteins (WtpC), two transmembrane proteins (WtpB) and a solute-binding protein (WtpA).</text>
</comment>
<dbReference type="InterPro" id="IPR050093">
    <property type="entry name" value="ABC_SmlMolc_Importer"/>
</dbReference>
<comment type="caution">
    <text evidence="14">The sequence shown here is derived from an EMBL/GenBank/DDBJ whole genome shotgun (WGS) entry which is preliminary data.</text>
</comment>
<dbReference type="GO" id="GO:0005886">
    <property type="term" value="C:plasma membrane"/>
    <property type="evidence" value="ECO:0007669"/>
    <property type="project" value="UniProtKB-SubCell"/>
</dbReference>
<dbReference type="GO" id="GO:0005524">
    <property type="term" value="F:ATP binding"/>
    <property type="evidence" value="ECO:0007669"/>
    <property type="project" value="UniProtKB-KW"/>
</dbReference>
<dbReference type="PROSITE" id="PS50893">
    <property type="entry name" value="ABC_TRANSPORTER_2"/>
    <property type="match status" value="1"/>
</dbReference>
<keyword evidence="5 14" id="KW-0067">ATP-binding</keyword>
<dbReference type="InterPro" id="IPR017871">
    <property type="entry name" value="ABC_transporter-like_CS"/>
</dbReference>
<dbReference type="FunFam" id="3.40.50.300:FF:000425">
    <property type="entry name" value="Probable ABC transporter, ATP-binding subunit"/>
    <property type="match status" value="1"/>
</dbReference>
<evidence type="ECO:0000256" key="8">
    <source>
        <dbReference type="ARBA" id="ARBA00039025"/>
    </source>
</evidence>
<dbReference type="Proteomes" id="UP001597085">
    <property type="component" value="Unassembled WGS sequence"/>
</dbReference>
<keyword evidence="3" id="KW-0500">Molybdenum</keyword>
<comment type="catalytic activity">
    <reaction evidence="10">
        <text>tungstate(in) + ATP + H2O = tungstate(out) + ADP + phosphate + H(+)</text>
        <dbReference type="Rhea" id="RHEA:35027"/>
        <dbReference type="ChEBI" id="CHEBI:15377"/>
        <dbReference type="ChEBI" id="CHEBI:15378"/>
        <dbReference type="ChEBI" id="CHEBI:30616"/>
        <dbReference type="ChEBI" id="CHEBI:43474"/>
        <dbReference type="ChEBI" id="CHEBI:46502"/>
        <dbReference type="ChEBI" id="CHEBI:456216"/>
        <dbReference type="EC" id="7.3.2.6"/>
    </reaction>
</comment>
<accession>A0ABD6CL47</accession>
<feature type="compositionally biased region" description="Basic and acidic residues" evidence="12">
    <location>
        <begin position="297"/>
        <end position="309"/>
    </location>
</feature>
<dbReference type="EMBL" id="JBHUDK010000005">
    <property type="protein sequence ID" value="MFD1598401.1"/>
    <property type="molecule type" value="Genomic_DNA"/>
</dbReference>
<dbReference type="InterPro" id="IPR008995">
    <property type="entry name" value="Mo/tungstate-bd_C_term_dom"/>
</dbReference>
<dbReference type="InterPro" id="IPR003593">
    <property type="entry name" value="AAA+_ATPase"/>
</dbReference>
<dbReference type="SUPFAM" id="SSF50331">
    <property type="entry name" value="MOP-like"/>
    <property type="match status" value="1"/>
</dbReference>
<dbReference type="EC" id="7.3.2.6" evidence="8"/>
<keyword evidence="4" id="KW-0547">Nucleotide-binding</keyword>
<protein>
    <recommendedName>
        <fullName evidence="9">Molybdate/tungstate import ATP-binding protein WtpC</fullName>
        <ecNumber evidence="8">7.3.2.6</ecNumber>
    </recommendedName>
</protein>
<evidence type="ECO:0000256" key="2">
    <source>
        <dbReference type="ARBA" id="ARBA00022448"/>
    </source>
</evidence>
<feature type="domain" description="ABC transporter" evidence="13">
    <location>
        <begin position="3"/>
        <end position="255"/>
    </location>
</feature>
<evidence type="ECO:0000256" key="10">
    <source>
        <dbReference type="ARBA" id="ARBA00047936"/>
    </source>
</evidence>
<keyword evidence="15" id="KW-1185">Reference proteome</keyword>
<dbReference type="RefSeq" id="WP_256419643.1">
    <property type="nucleotide sequence ID" value="NZ_JANHDI010000001.1"/>
</dbReference>
<evidence type="ECO:0000256" key="5">
    <source>
        <dbReference type="ARBA" id="ARBA00022840"/>
    </source>
</evidence>
<evidence type="ECO:0000256" key="12">
    <source>
        <dbReference type="SAM" id="MobiDB-lite"/>
    </source>
</evidence>
<gene>
    <name evidence="14" type="ORF">ACFSBX_05470</name>
</gene>
<evidence type="ECO:0000256" key="7">
    <source>
        <dbReference type="ARBA" id="ARBA00038781"/>
    </source>
</evidence>
<evidence type="ECO:0000256" key="4">
    <source>
        <dbReference type="ARBA" id="ARBA00022741"/>
    </source>
</evidence>
<organism evidence="14 15">
    <name type="scientific">Halobellus rarus</name>
    <dbReference type="NCBI Taxonomy" id="1126237"/>
    <lineage>
        <taxon>Archaea</taxon>
        <taxon>Methanobacteriati</taxon>
        <taxon>Methanobacteriota</taxon>
        <taxon>Stenosarchaea group</taxon>
        <taxon>Halobacteria</taxon>
        <taxon>Halobacteriales</taxon>
        <taxon>Haloferacaceae</taxon>
        <taxon>Halobellus</taxon>
    </lineage>
</organism>
<dbReference type="GO" id="GO:1901238">
    <property type="term" value="F:ABC-type tungstate transporter activity"/>
    <property type="evidence" value="ECO:0007669"/>
    <property type="project" value="UniProtKB-EC"/>
</dbReference>
<dbReference type="PANTHER" id="PTHR42781:SF4">
    <property type="entry name" value="SPERMIDINE_PUTRESCINE IMPORT ATP-BINDING PROTEIN POTA"/>
    <property type="match status" value="1"/>
</dbReference>
<comment type="function">
    <text evidence="11">Part of the ABC transporter complex WtpABC involved in molybdate/tungstate import. Responsible for energy coupling to the transport system.</text>
</comment>
<dbReference type="Gene3D" id="2.40.50.100">
    <property type="match status" value="1"/>
</dbReference>
<dbReference type="AlphaFoldDB" id="A0ABD6CL47"/>
<dbReference type="InterPro" id="IPR013611">
    <property type="entry name" value="Transp-assoc_OB_typ2"/>
</dbReference>
<keyword evidence="2" id="KW-0813">Transport</keyword>
<reference evidence="14 15" key="1">
    <citation type="journal article" date="2019" name="Int. J. Syst. Evol. Microbiol.">
        <title>The Global Catalogue of Microorganisms (GCM) 10K type strain sequencing project: providing services to taxonomists for standard genome sequencing and annotation.</title>
        <authorList>
            <consortium name="The Broad Institute Genomics Platform"/>
            <consortium name="The Broad Institute Genome Sequencing Center for Infectious Disease"/>
            <person name="Wu L."/>
            <person name="Ma J."/>
        </authorList>
    </citation>
    <scope>NUCLEOTIDE SEQUENCE [LARGE SCALE GENOMIC DNA]</scope>
    <source>
        <strain evidence="14 15">CGMCC 1.12121</strain>
    </source>
</reference>
<feature type="region of interest" description="Disordered" evidence="12">
    <location>
        <begin position="20"/>
        <end position="42"/>
    </location>
</feature>
<dbReference type="PROSITE" id="PS00211">
    <property type="entry name" value="ABC_TRANSPORTER_1"/>
    <property type="match status" value="1"/>
</dbReference>
<evidence type="ECO:0000256" key="9">
    <source>
        <dbReference type="ARBA" id="ARBA00041133"/>
    </source>
</evidence>
<evidence type="ECO:0000256" key="11">
    <source>
        <dbReference type="ARBA" id="ARBA00057369"/>
    </source>
</evidence>
<dbReference type="Pfam" id="PF00005">
    <property type="entry name" value="ABC_tran"/>
    <property type="match status" value="1"/>
</dbReference>
<evidence type="ECO:0000313" key="14">
    <source>
        <dbReference type="EMBL" id="MFD1598401.1"/>
    </source>
</evidence>
<evidence type="ECO:0000313" key="15">
    <source>
        <dbReference type="Proteomes" id="UP001597085"/>
    </source>
</evidence>
<dbReference type="Gene3D" id="3.40.50.300">
    <property type="entry name" value="P-loop containing nucleotide triphosphate hydrolases"/>
    <property type="match status" value="1"/>
</dbReference>
<dbReference type="Pfam" id="PF08402">
    <property type="entry name" value="TOBE_2"/>
    <property type="match status" value="1"/>
</dbReference>
<sequence length="447" mass="47773">MKLTLENVRKEYGETVALGRERSGEAVPKQATEGESTATGGVGFEVDEGEFFTLVGPSGCGKTTTLRLVAGFEPPTSGSIRFDDREMRGVPPEERSVGVVFQNYALFPHLSVAENVAYGLRFSDPPGGASRDERVASLLDLVDLPDMAERDPTELSGGQQQRVALARALAPGPDLLLLDEPMSALDARLRERLRMQIKEIQSTLGITTLYVTHDQEEALAVSDRVAVMNDGAVEQVGTPQEIYRHPATRFVAEFVGDNNVFEGEVVSVRGRNDEKRRSSATEAGESPVETKGVRGGTGEDRVGDDRTTEARPTPTATGPASAEAGSASRKIEVAVGGVRVAIETEASLSCGDQIVFCVRPEAMRLLGDAESDEATRSVGKDGPTSEGETNVLDATVSGAEFLGDSTRAYLRWNGRELTVRSIDPPVGDVRVGFAAAAAHVVERVDVR</sequence>
<evidence type="ECO:0000259" key="13">
    <source>
        <dbReference type="PROSITE" id="PS50893"/>
    </source>
</evidence>
<dbReference type="InterPro" id="IPR027417">
    <property type="entry name" value="P-loop_NTPase"/>
</dbReference>
<dbReference type="SMART" id="SM00382">
    <property type="entry name" value="AAA"/>
    <property type="match status" value="1"/>
</dbReference>
<dbReference type="SUPFAM" id="SSF52540">
    <property type="entry name" value="P-loop containing nucleoside triphosphate hydrolases"/>
    <property type="match status" value="1"/>
</dbReference>
<name>A0ABD6CL47_9EURY</name>
<dbReference type="PANTHER" id="PTHR42781">
    <property type="entry name" value="SPERMIDINE/PUTRESCINE IMPORT ATP-BINDING PROTEIN POTA"/>
    <property type="match status" value="1"/>
</dbReference>
<evidence type="ECO:0000256" key="3">
    <source>
        <dbReference type="ARBA" id="ARBA00022505"/>
    </source>
</evidence>
<proteinExistence type="inferred from homology"/>
<feature type="compositionally biased region" description="Low complexity" evidence="12">
    <location>
        <begin position="310"/>
        <end position="327"/>
    </location>
</feature>
<comment type="similarity">
    <text evidence="6">Belongs to the ABC transporter superfamily. Sulfate/tungstate importer (TC 3.A.1.6) family.</text>
</comment>